<sequence>MKEPVERRHLQRLTRSDRTISSNVSSATCPSRIACKSDSTLISTTRTESTNYPASPAQKRSSRPPRCANTSRRSTQPVRSRAICANGRSPASKASSNTTGQLCIALLSVKPSTLVAEDRPA</sequence>
<feature type="compositionally biased region" description="Basic and acidic residues" evidence="1">
    <location>
        <begin position="1"/>
        <end position="18"/>
    </location>
</feature>
<protein>
    <submittedName>
        <fullName evidence="2">(northern house mosquito) hypothetical protein</fullName>
    </submittedName>
</protein>
<feature type="region of interest" description="Disordered" evidence="1">
    <location>
        <begin position="40"/>
        <end position="98"/>
    </location>
</feature>
<evidence type="ECO:0000313" key="2">
    <source>
        <dbReference type="EMBL" id="CAG6446303.1"/>
    </source>
</evidence>
<feature type="region of interest" description="Disordered" evidence="1">
    <location>
        <begin position="1"/>
        <end position="26"/>
    </location>
</feature>
<accession>A0A8D7ZXA9</accession>
<feature type="compositionally biased region" description="Polar residues" evidence="1">
    <location>
        <begin position="40"/>
        <end position="53"/>
    </location>
</feature>
<proteinExistence type="predicted"/>
<organism evidence="2">
    <name type="scientific">Culex pipiens</name>
    <name type="common">House mosquito</name>
    <dbReference type="NCBI Taxonomy" id="7175"/>
    <lineage>
        <taxon>Eukaryota</taxon>
        <taxon>Metazoa</taxon>
        <taxon>Ecdysozoa</taxon>
        <taxon>Arthropoda</taxon>
        <taxon>Hexapoda</taxon>
        <taxon>Insecta</taxon>
        <taxon>Pterygota</taxon>
        <taxon>Neoptera</taxon>
        <taxon>Endopterygota</taxon>
        <taxon>Diptera</taxon>
        <taxon>Nematocera</taxon>
        <taxon>Culicoidea</taxon>
        <taxon>Culicidae</taxon>
        <taxon>Culicinae</taxon>
        <taxon>Culicini</taxon>
        <taxon>Culex</taxon>
        <taxon>Culex</taxon>
    </lineage>
</organism>
<name>A0A8D7ZXA9_CULPI</name>
<dbReference type="AlphaFoldDB" id="A0A8D7ZXA9"/>
<reference evidence="2" key="1">
    <citation type="submission" date="2021-05" db="EMBL/GenBank/DDBJ databases">
        <authorList>
            <person name="Alioto T."/>
            <person name="Alioto T."/>
            <person name="Gomez Garrido J."/>
        </authorList>
    </citation>
    <scope>NUCLEOTIDE SEQUENCE</scope>
</reference>
<evidence type="ECO:0000256" key="1">
    <source>
        <dbReference type="SAM" id="MobiDB-lite"/>
    </source>
</evidence>
<dbReference type="EMBL" id="HBUE01006659">
    <property type="protein sequence ID" value="CAG6446303.1"/>
    <property type="molecule type" value="Transcribed_RNA"/>
</dbReference>
<feature type="compositionally biased region" description="Polar residues" evidence="1">
    <location>
        <begin position="68"/>
        <end position="78"/>
    </location>
</feature>